<proteinExistence type="inferred from homology"/>
<comment type="caution">
    <text evidence="12">The sequence shown here is derived from an EMBL/GenBank/DDBJ whole genome shotgun (WGS) entry which is preliminary data.</text>
</comment>
<dbReference type="PANTHER" id="PTHR28286:SF2">
    <property type="entry name" value="BACTERIORHODOPSIN _OPSIN, NOPA (EUROFUNG)"/>
    <property type="match status" value="1"/>
</dbReference>
<dbReference type="AlphaFoldDB" id="A0A545V9N2"/>
<accession>A0A545V9N2</accession>
<keyword evidence="8" id="KW-0157">Chromophore</keyword>
<evidence type="ECO:0000256" key="5">
    <source>
        <dbReference type="ARBA" id="ARBA00022692"/>
    </source>
</evidence>
<dbReference type="OrthoDB" id="10261467at2759"/>
<dbReference type="Gene3D" id="1.20.1070.10">
    <property type="entry name" value="Rhodopsin 7-helix transmembrane proteins"/>
    <property type="match status" value="1"/>
</dbReference>
<feature type="transmembrane region" description="Helical" evidence="11">
    <location>
        <begin position="27"/>
        <end position="48"/>
    </location>
</feature>
<dbReference type="PANTHER" id="PTHR28286">
    <property type="match status" value="1"/>
</dbReference>
<keyword evidence="6" id="KW-0681">Retinal protein</keyword>
<keyword evidence="10" id="KW-0675">Receptor</keyword>
<keyword evidence="13" id="KW-1185">Reference proteome</keyword>
<dbReference type="GO" id="GO:0009881">
    <property type="term" value="F:photoreceptor activity"/>
    <property type="evidence" value="ECO:0007669"/>
    <property type="project" value="UniProtKB-KW"/>
</dbReference>
<sequence length="291" mass="32517">MASLSDILVTTSDQYHPPRITKDKPEIPAIIALIVMVSIMGSASIVFHRMGWQERTSRRLIFLLSSIMAVSSALSYLAMVSMYGTGYNCEILNPTSIPSYEATELYCRMTFGTQSLDWFITSTIVIIQLSLLAGLNGATTFAGLVSNVFLFACGRVASDRYRLLSNTRIAWTVFATIFFCFVVWQVGVNSLRAAKSRGAAFQKPFSRLLEYALLTFTVQYIIFMVAHVWGVVSTNTEMIAFIIADALFKPVFGFWLLNSYARIPDFQFELEGYWSGDSTRNGPSLLTHADE</sequence>
<dbReference type="Proteomes" id="UP000315783">
    <property type="component" value="Unassembled WGS sequence"/>
</dbReference>
<comment type="subcellular location">
    <subcellularLocation>
        <location evidence="1">Membrane</location>
        <topology evidence="1">Multi-pass membrane protein</topology>
    </subcellularLocation>
</comment>
<gene>
    <name evidence="12" type="ORF">IF1G_02502</name>
</gene>
<evidence type="ECO:0000256" key="6">
    <source>
        <dbReference type="ARBA" id="ARBA00022925"/>
    </source>
</evidence>
<dbReference type="PRINTS" id="PR00251">
    <property type="entry name" value="BACTRLOPSIN"/>
</dbReference>
<evidence type="ECO:0000256" key="9">
    <source>
        <dbReference type="ARBA" id="ARBA00023136"/>
    </source>
</evidence>
<protein>
    <submittedName>
        <fullName evidence="12">Bacteriorhodopsin-like protein domain-containing protein</fullName>
    </submittedName>
</protein>
<keyword evidence="7 11" id="KW-1133">Transmembrane helix</keyword>
<evidence type="ECO:0000256" key="4">
    <source>
        <dbReference type="ARBA" id="ARBA00022606"/>
    </source>
</evidence>
<evidence type="ECO:0000256" key="8">
    <source>
        <dbReference type="ARBA" id="ARBA00022991"/>
    </source>
</evidence>
<organism evidence="12 13">
    <name type="scientific">Cordyceps javanica</name>
    <dbReference type="NCBI Taxonomy" id="43265"/>
    <lineage>
        <taxon>Eukaryota</taxon>
        <taxon>Fungi</taxon>
        <taxon>Dikarya</taxon>
        <taxon>Ascomycota</taxon>
        <taxon>Pezizomycotina</taxon>
        <taxon>Sordariomycetes</taxon>
        <taxon>Hypocreomycetidae</taxon>
        <taxon>Hypocreales</taxon>
        <taxon>Cordycipitaceae</taxon>
        <taxon>Cordyceps</taxon>
    </lineage>
</organism>
<comment type="similarity">
    <text evidence="2">Belongs to the archaeal/bacterial/fungal opsin family.</text>
</comment>
<evidence type="ECO:0000256" key="2">
    <source>
        <dbReference type="ARBA" id="ARBA00008130"/>
    </source>
</evidence>
<dbReference type="GO" id="GO:0005886">
    <property type="term" value="C:plasma membrane"/>
    <property type="evidence" value="ECO:0007669"/>
    <property type="project" value="TreeGrafter"/>
</dbReference>
<keyword evidence="3" id="KW-0600">Photoreceptor protein</keyword>
<evidence type="ECO:0000256" key="1">
    <source>
        <dbReference type="ARBA" id="ARBA00004141"/>
    </source>
</evidence>
<feature type="transmembrane region" description="Helical" evidence="11">
    <location>
        <begin position="60"/>
        <end position="78"/>
    </location>
</feature>
<dbReference type="InterPro" id="IPR001425">
    <property type="entry name" value="Arc/bac/fun_rhodopsins"/>
</dbReference>
<evidence type="ECO:0000256" key="3">
    <source>
        <dbReference type="ARBA" id="ARBA00022543"/>
    </source>
</evidence>
<evidence type="ECO:0000313" key="13">
    <source>
        <dbReference type="Proteomes" id="UP000315783"/>
    </source>
</evidence>
<keyword evidence="4" id="KW-0716">Sensory transduction</keyword>
<feature type="transmembrane region" description="Helical" evidence="11">
    <location>
        <begin position="208"/>
        <end position="232"/>
    </location>
</feature>
<name>A0A545V9N2_9HYPO</name>
<evidence type="ECO:0000313" key="12">
    <source>
        <dbReference type="EMBL" id="TQV98422.1"/>
    </source>
</evidence>
<dbReference type="GO" id="GO:0007602">
    <property type="term" value="P:phototransduction"/>
    <property type="evidence" value="ECO:0007669"/>
    <property type="project" value="UniProtKB-KW"/>
</dbReference>
<dbReference type="Pfam" id="PF01036">
    <property type="entry name" value="Bac_rhodopsin"/>
    <property type="match status" value="1"/>
</dbReference>
<keyword evidence="5 11" id="KW-0812">Transmembrane</keyword>
<evidence type="ECO:0000256" key="11">
    <source>
        <dbReference type="SAM" id="Phobius"/>
    </source>
</evidence>
<dbReference type="EMBL" id="SPUK01000003">
    <property type="protein sequence ID" value="TQV98422.1"/>
    <property type="molecule type" value="Genomic_DNA"/>
</dbReference>
<feature type="transmembrane region" description="Helical" evidence="11">
    <location>
        <begin position="169"/>
        <end position="187"/>
    </location>
</feature>
<evidence type="ECO:0000256" key="7">
    <source>
        <dbReference type="ARBA" id="ARBA00022989"/>
    </source>
</evidence>
<keyword evidence="9 11" id="KW-0472">Membrane</keyword>
<dbReference type="SMART" id="SM01021">
    <property type="entry name" value="Bac_rhodopsin"/>
    <property type="match status" value="1"/>
</dbReference>
<evidence type="ECO:0000256" key="10">
    <source>
        <dbReference type="ARBA" id="ARBA00023170"/>
    </source>
</evidence>
<reference evidence="12 13" key="1">
    <citation type="journal article" date="2019" name="Appl. Microbiol. Biotechnol.">
        <title>Genome sequence of Isaria javanica and comparative genome analysis insights into family S53 peptidase evolution in fungal entomopathogens.</title>
        <authorList>
            <person name="Lin R."/>
            <person name="Zhang X."/>
            <person name="Xin B."/>
            <person name="Zou M."/>
            <person name="Gao Y."/>
            <person name="Qin F."/>
            <person name="Hu Q."/>
            <person name="Xie B."/>
            <person name="Cheng X."/>
        </authorList>
    </citation>
    <scope>NUCLEOTIDE SEQUENCE [LARGE SCALE GENOMIC DNA]</scope>
    <source>
        <strain evidence="12 13">IJ1G</strain>
    </source>
</reference>
<dbReference type="SUPFAM" id="SSF81321">
    <property type="entry name" value="Family A G protein-coupled receptor-like"/>
    <property type="match status" value="1"/>
</dbReference>